<gene>
    <name evidence="2" type="ORF">ACJDT4_03740</name>
</gene>
<dbReference type="GO" id="GO:0016787">
    <property type="term" value="F:hydrolase activity"/>
    <property type="evidence" value="ECO:0007669"/>
    <property type="project" value="UniProtKB-KW"/>
</dbReference>
<dbReference type="InterPro" id="IPR029001">
    <property type="entry name" value="ITPase-like_fam"/>
</dbReference>
<dbReference type="EC" id="3.6.1.-" evidence="2"/>
<dbReference type="Proteomes" id="UP001623592">
    <property type="component" value="Unassembled WGS sequence"/>
</dbReference>
<keyword evidence="3" id="KW-1185">Reference proteome</keyword>
<evidence type="ECO:0000256" key="1">
    <source>
        <dbReference type="ARBA" id="ARBA00022801"/>
    </source>
</evidence>
<dbReference type="Gene3D" id="3.90.950.10">
    <property type="match status" value="1"/>
</dbReference>
<name>A0ABW8TAL6_9CLOT</name>
<dbReference type="RefSeq" id="WP_406786188.1">
    <property type="nucleotide sequence ID" value="NZ_JBJIAA010000002.1"/>
</dbReference>
<dbReference type="SUPFAM" id="SSF52972">
    <property type="entry name" value="ITPase-like"/>
    <property type="match status" value="1"/>
</dbReference>
<dbReference type="EMBL" id="JBJIAA010000002">
    <property type="protein sequence ID" value="MFL0249523.1"/>
    <property type="molecule type" value="Genomic_DNA"/>
</dbReference>
<sequence length="205" mass="23348">MKILYGTTNPSKLEYMKRMLYGLDIELIGLKDINLITQNIDESGNNPLENARIKAIAYYKAAKTPVFSCDSGLYIDGLSEEEQPGTHVRRVHGKVLSDEGMIDHYSKLSARLGGKAIARYKNAICLVIDEKHIFEYDEDDIAGEKFIITSRPHFKKHVGFPLDSLSIDMKSGKYYMDMVDYNEEDKNVAKGYKRFFVNSLFKKGV</sequence>
<evidence type="ECO:0000313" key="2">
    <source>
        <dbReference type="EMBL" id="MFL0249523.1"/>
    </source>
</evidence>
<keyword evidence="1 2" id="KW-0378">Hydrolase</keyword>
<comment type="caution">
    <text evidence="2">The sequence shown here is derived from an EMBL/GenBank/DDBJ whole genome shotgun (WGS) entry which is preliminary data.</text>
</comment>
<organism evidence="2 3">
    <name type="scientific">Clostridium neuense</name>
    <dbReference type="NCBI Taxonomy" id="1728934"/>
    <lineage>
        <taxon>Bacteria</taxon>
        <taxon>Bacillati</taxon>
        <taxon>Bacillota</taxon>
        <taxon>Clostridia</taxon>
        <taxon>Eubacteriales</taxon>
        <taxon>Clostridiaceae</taxon>
        <taxon>Clostridium</taxon>
    </lineage>
</organism>
<evidence type="ECO:0000313" key="3">
    <source>
        <dbReference type="Proteomes" id="UP001623592"/>
    </source>
</evidence>
<accession>A0ABW8TAL6</accession>
<reference evidence="2 3" key="1">
    <citation type="submission" date="2024-11" db="EMBL/GenBank/DDBJ databases">
        <authorList>
            <person name="Heng Y.C."/>
            <person name="Lim A.C.H."/>
            <person name="Lee J.K.Y."/>
            <person name="Kittelmann S."/>
        </authorList>
    </citation>
    <scope>NUCLEOTIDE SEQUENCE [LARGE SCALE GENOMIC DNA]</scope>
    <source>
        <strain evidence="2 3">WILCCON 0114</strain>
    </source>
</reference>
<proteinExistence type="predicted"/>
<dbReference type="InterPro" id="IPR002637">
    <property type="entry name" value="RdgB/HAM1"/>
</dbReference>
<dbReference type="Pfam" id="PF01725">
    <property type="entry name" value="Ham1p_like"/>
    <property type="match status" value="1"/>
</dbReference>
<protein>
    <submittedName>
        <fullName evidence="2">Non-canonical purine NTP pyrophosphatase</fullName>
        <ecNumber evidence="2">3.6.1.-</ecNumber>
    </submittedName>
</protein>